<dbReference type="PROSITE" id="PS51257">
    <property type="entry name" value="PROKAR_LIPOPROTEIN"/>
    <property type="match status" value="1"/>
</dbReference>
<feature type="chain" id="PRO_5005458894" description="DNRLRE domain-containing protein" evidence="2">
    <location>
        <begin position="24"/>
        <end position="332"/>
    </location>
</feature>
<evidence type="ECO:0000256" key="1">
    <source>
        <dbReference type="SAM" id="MobiDB-lite"/>
    </source>
</evidence>
<reference evidence="3 4" key="1">
    <citation type="submission" date="2015-07" db="EMBL/GenBank/DDBJ databases">
        <title>Genome analysis of myxobacterium Chondromyces crocatus Cm c5 reveals a high potential for natural compound synthesis and the genetic basis for the loss of fruiting body formation.</title>
        <authorList>
            <person name="Zaburannyi N."/>
            <person name="Bunk B."/>
            <person name="Maier J."/>
            <person name="Overmann J."/>
            <person name="Mueller R."/>
        </authorList>
    </citation>
    <scope>NUCLEOTIDE SEQUENCE [LARGE SCALE GENOMIC DNA]</scope>
    <source>
        <strain evidence="3 4">Cm c5</strain>
    </source>
</reference>
<feature type="region of interest" description="Disordered" evidence="1">
    <location>
        <begin position="78"/>
        <end position="156"/>
    </location>
</feature>
<keyword evidence="4" id="KW-1185">Reference proteome</keyword>
<name>A0A0K1E503_CHOCO</name>
<proteinExistence type="predicted"/>
<feature type="signal peptide" evidence="2">
    <location>
        <begin position="1"/>
        <end position="23"/>
    </location>
</feature>
<dbReference type="RefSeq" id="WP_050428543.1">
    <property type="nucleotide sequence ID" value="NZ_CP012159.1"/>
</dbReference>
<dbReference type="NCBIfam" id="NF033679">
    <property type="entry name" value="DNRLRE_dom"/>
    <property type="match status" value="1"/>
</dbReference>
<organism evidence="3 4">
    <name type="scientific">Chondromyces crocatus</name>
    <dbReference type="NCBI Taxonomy" id="52"/>
    <lineage>
        <taxon>Bacteria</taxon>
        <taxon>Pseudomonadati</taxon>
        <taxon>Myxococcota</taxon>
        <taxon>Polyangia</taxon>
        <taxon>Polyangiales</taxon>
        <taxon>Polyangiaceae</taxon>
        <taxon>Chondromyces</taxon>
    </lineage>
</organism>
<dbReference type="STRING" id="52.CMC5_000720"/>
<dbReference type="EMBL" id="CP012159">
    <property type="protein sequence ID" value="AKT35960.1"/>
    <property type="molecule type" value="Genomic_DNA"/>
</dbReference>
<gene>
    <name evidence="3" type="ORF">CMC5_000720</name>
</gene>
<evidence type="ECO:0008006" key="5">
    <source>
        <dbReference type="Google" id="ProtNLM"/>
    </source>
</evidence>
<dbReference type="PATRIC" id="fig|52.7.peg.78"/>
<dbReference type="KEGG" id="ccro:CMC5_000720"/>
<evidence type="ECO:0000313" key="4">
    <source>
        <dbReference type="Proteomes" id="UP000067626"/>
    </source>
</evidence>
<evidence type="ECO:0000313" key="3">
    <source>
        <dbReference type="EMBL" id="AKT35960.1"/>
    </source>
</evidence>
<dbReference type="AlphaFoldDB" id="A0A0K1E503"/>
<feature type="compositionally biased region" description="Low complexity" evidence="1">
    <location>
        <begin position="109"/>
        <end position="120"/>
    </location>
</feature>
<accession>A0A0K1E503</accession>
<feature type="compositionally biased region" description="Low complexity" evidence="1">
    <location>
        <begin position="132"/>
        <end position="156"/>
    </location>
</feature>
<sequence>MRSLSSTACLASLLALVALGCAASPDPPVCAGAGTCTPGYCMAGRCRPTTAPLAPPDTQRLMLQPEEIAVVSARGLVRPEPPLDLSPRPSTPAASGSSHQRGSTGARPAGSGATEGASTGKDATDLPSTRIAGADGDPTATSATATSATATSTTATGATATGATATGALGATATRVDPNRNAPTGATRLPEAIALGAASTGRTVLLFRFAATWPDNADITSAFLLLDPVEGAPPAAQDIPLEVARILDPWSADTVSWGRQPRLSIPGLAAVARRLPLSPVRIDVTDLVRAWAARARDDHGIALLASGDDPVGVACSLGITDGLGPRLEVYLR</sequence>
<dbReference type="Proteomes" id="UP000067626">
    <property type="component" value="Chromosome"/>
</dbReference>
<protein>
    <recommendedName>
        <fullName evidence="5">DNRLRE domain-containing protein</fullName>
    </recommendedName>
</protein>
<keyword evidence="2" id="KW-0732">Signal</keyword>
<feature type="compositionally biased region" description="Polar residues" evidence="1">
    <location>
        <begin position="92"/>
        <end position="103"/>
    </location>
</feature>
<evidence type="ECO:0000256" key="2">
    <source>
        <dbReference type="SAM" id="SignalP"/>
    </source>
</evidence>